<dbReference type="InterPro" id="IPR051917">
    <property type="entry name" value="Transposase-Integrase"/>
</dbReference>
<evidence type="ECO:0000313" key="4">
    <source>
        <dbReference type="Proteomes" id="UP000605253"/>
    </source>
</evidence>
<dbReference type="GO" id="GO:0004803">
    <property type="term" value="F:transposase activity"/>
    <property type="evidence" value="ECO:0007669"/>
    <property type="project" value="TreeGrafter"/>
</dbReference>
<accession>A0A917CMV4</accession>
<evidence type="ECO:0000256" key="1">
    <source>
        <dbReference type="SAM" id="MobiDB-lite"/>
    </source>
</evidence>
<name>A0A917CMV4_9GAMM</name>
<dbReference type="PANTHER" id="PTHR10948">
    <property type="entry name" value="TRANSPOSASE"/>
    <property type="match status" value="1"/>
</dbReference>
<dbReference type="Pfam" id="PF13936">
    <property type="entry name" value="HTH_38"/>
    <property type="match status" value="1"/>
</dbReference>
<evidence type="ECO:0000313" key="3">
    <source>
        <dbReference type="EMBL" id="GGF91415.1"/>
    </source>
</evidence>
<dbReference type="Gene3D" id="1.10.10.60">
    <property type="entry name" value="Homeodomain-like"/>
    <property type="match status" value="1"/>
</dbReference>
<dbReference type="Proteomes" id="UP000605253">
    <property type="component" value="Unassembled WGS sequence"/>
</dbReference>
<dbReference type="RefSeq" id="WP_188364668.1">
    <property type="nucleotide sequence ID" value="NZ_BAABJF010000017.1"/>
</dbReference>
<feature type="region of interest" description="Disordered" evidence="1">
    <location>
        <begin position="41"/>
        <end position="63"/>
    </location>
</feature>
<dbReference type="AlphaFoldDB" id="A0A917CMV4"/>
<dbReference type="PANTHER" id="PTHR10948:SF23">
    <property type="entry name" value="TRANSPOSASE INSI FOR INSERTION SEQUENCE ELEMENT IS30A-RELATED"/>
    <property type="match status" value="1"/>
</dbReference>
<proteinExistence type="predicted"/>
<keyword evidence="4" id="KW-1185">Reference proteome</keyword>
<sequence length="160" mass="18755">MSYKQLTELERYQIYRLKKMGFKQKIIAKELGRSPSTISREISRNTGKKNYRPKQAQRMTENRRKNAHKAIKITEQVKHWIITLLYHDLSPEQITIYLKKNNGVSLHHETIYQLIYADKKAGGTLYKQLRVASKHTSTNTVKPRADKNGYGIESPFFKCL</sequence>
<dbReference type="InterPro" id="IPR025246">
    <property type="entry name" value="IS30-like_HTH"/>
</dbReference>
<dbReference type="GO" id="GO:0005829">
    <property type="term" value="C:cytosol"/>
    <property type="evidence" value="ECO:0007669"/>
    <property type="project" value="TreeGrafter"/>
</dbReference>
<comment type="caution">
    <text evidence="3">The sequence shown here is derived from an EMBL/GenBank/DDBJ whole genome shotgun (WGS) entry which is preliminary data.</text>
</comment>
<dbReference type="SUPFAM" id="SSF46689">
    <property type="entry name" value="Homeodomain-like"/>
    <property type="match status" value="1"/>
</dbReference>
<organism evidence="3 4">
    <name type="scientific">Marinicella pacifica</name>
    <dbReference type="NCBI Taxonomy" id="1171543"/>
    <lineage>
        <taxon>Bacteria</taxon>
        <taxon>Pseudomonadati</taxon>
        <taxon>Pseudomonadota</taxon>
        <taxon>Gammaproteobacteria</taxon>
        <taxon>Lysobacterales</taxon>
        <taxon>Marinicellaceae</taxon>
        <taxon>Marinicella</taxon>
    </lineage>
</organism>
<gene>
    <name evidence="3" type="ORF">GCM10011365_10810</name>
</gene>
<protein>
    <recommendedName>
        <fullName evidence="2">Transposase IS30-like HTH domain-containing protein</fullName>
    </recommendedName>
</protein>
<evidence type="ECO:0000259" key="2">
    <source>
        <dbReference type="Pfam" id="PF13936"/>
    </source>
</evidence>
<dbReference type="InterPro" id="IPR009057">
    <property type="entry name" value="Homeodomain-like_sf"/>
</dbReference>
<reference evidence="3" key="1">
    <citation type="journal article" date="2014" name="Int. J. Syst. Evol. Microbiol.">
        <title>Complete genome sequence of Corynebacterium casei LMG S-19264T (=DSM 44701T), isolated from a smear-ripened cheese.</title>
        <authorList>
            <consortium name="US DOE Joint Genome Institute (JGI-PGF)"/>
            <person name="Walter F."/>
            <person name="Albersmeier A."/>
            <person name="Kalinowski J."/>
            <person name="Ruckert C."/>
        </authorList>
    </citation>
    <scope>NUCLEOTIDE SEQUENCE</scope>
    <source>
        <strain evidence="3">CGMCC 1.12181</strain>
    </source>
</reference>
<dbReference type="EMBL" id="BMEO01000003">
    <property type="protein sequence ID" value="GGF91415.1"/>
    <property type="molecule type" value="Genomic_DNA"/>
</dbReference>
<feature type="domain" description="Transposase IS30-like HTH" evidence="2">
    <location>
        <begin position="2"/>
        <end position="45"/>
    </location>
</feature>
<reference evidence="3" key="2">
    <citation type="submission" date="2020-09" db="EMBL/GenBank/DDBJ databases">
        <authorList>
            <person name="Sun Q."/>
            <person name="Zhou Y."/>
        </authorList>
    </citation>
    <scope>NUCLEOTIDE SEQUENCE</scope>
    <source>
        <strain evidence="3">CGMCC 1.12181</strain>
    </source>
</reference>
<dbReference type="GO" id="GO:0032196">
    <property type="term" value="P:transposition"/>
    <property type="evidence" value="ECO:0007669"/>
    <property type="project" value="TreeGrafter"/>
</dbReference>